<evidence type="ECO:0000256" key="9">
    <source>
        <dbReference type="ARBA" id="ARBA00023136"/>
    </source>
</evidence>
<keyword evidence="10" id="KW-0325">Glycoprotein</keyword>
<name>A0A146L2Z3_LYGHE</name>
<feature type="transmembrane region" description="Helical" evidence="11">
    <location>
        <begin position="7"/>
        <end position="27"/>
    </location>
</feature>
<evidence type="ECO:0000313" key="14">
    <source>
        <dbReference type="EMBL" id="JAQ01562.1"/>
    </source>
</evidence>
<evidence type="ECO:0000259" key="12">
    <source>
        <dbReference type="Pfam" id="PF00852"/>
    </source>
</evidence>
<dbReference type="Gene3D" id="3.40.50.11660">
    <property type="entry name" value="Glycosyl transferase family 10, C-terminal domain"/>
    <property type="match status" value="1"/>
</dbReference>
<feature type="domain" description="Fucosyltransferase N-terminal" evidence="13">
    <location>
        <begin position="43"/>
        <end position="139"/>
    </location>
</feature>
<evidence type="ECO:0000256" key="10">
    <source>
        <dbReference type="ARBA" id="ARBA00023180"/>
    </source>
</evidence>
<dbReference type="InterPro" id="IPR001503">
    <property type="entry name" value="Glyco_trans_10"/>
</dbReference>
<evidence type="ECO:0000256" key="2">
    <source>
        <dbReference type="ARBA" id="ARBA00004922"/>
    </source>
</evidence>
<evidence type="ECO:0000256" key="1">
    <source>
        <dbReference type="ARBA" id="ARBA00004447"/>
    </source>
</evidence>
<keyword evidence="11" id="KW-0333">Golgi apparatus</keyword>
<accession>A0A146L2Z3</accession>
<comment type="similarity">
    <text evidence="3 11">Belongs to the glycosyltransferase 10 family.</text>
</comment>
<evidence type="ECO:0000256" key="4">
    <source>
        <dbReference type="ARBA" id="ARBA00022676"/>
    </source>
</evidence>
<keyword evidence="7" id="KW-0735">Signal-anchor</keyword>
<keyword evidence="9 11" id="KW-0472">Membrane</keyword>
<proteinExistence type="inferred from homology"/>
<evidence type="ECO:0000256" key="7">
    <source>
        <dbReference type="ARBA" id="ARBA00022968"/>
    </source>
</evidence>
<dbReference type="PANTHER" id="PTHR11929">
    <property type="entry name" value="ALPHA- 1,3 -FUCOSYLTRANSFERASE"/>
    <property type="match status" value="1"/>
</dbReference>
<dbReference type="AlphaFoldDB" id="A0A146L2Z3"/>
<dbReference type="InterPro" id="IPR031481">
    <property type="entry name" value="Glyco_tran_10_N"/>
</dbReference>
<evidence type="ECO:0000256" key="8">
    <source>
        <dbReference type="ARBA" id="ARBA00022989"/>
    </source>
</evidence>
<dbReference type="InterPro" id="IPR055270">
    <property type="entry name" value="Glyco_tran_10_C"/>
</dbReference>
<dbReference type="InterPro" id="IPR038577">
    <property type="entry name" value="GT10-like_C_sf"/>
</dbReference>
<protein>
    <recommendedName>
        <fullName evidence="11">Fucosyltransferase</fullName>
        <ecNumber evidence="11">2.4.1.-</ecNumber>
    </recommendedName>
</protein>
<dbReference type="GO" id="GO:0046920">
    <property type="term" value="F:alpha-(1-&gt;3)-fucosyltransferase activity"/>
    <property type="evidence" value="ECO:0007669"/>
    <property type="project" value="TreeGrafter"/>
</dbReference>
<keyword evidence="5 11" id="KW-0808">Transferase</keyword>
<organism evidence="14">
    <name type="scientific">Lygus hesperus</name>
    <name type="common">Western plant bug</name>
    <dbReference type="NCBI Taxonomy" id="30085"/>
    <lineage>
        <taxon>Eukaryota</taxon>
        <taxon>Metazoa</taxon>
        <taxon>Ecdysozoa</taxon>
        <taxon>Arthropoda</taxon>
        <taxon>Hexapoda</taxon>
        <taxon>Insecta</taxon>
        <taxon>Pterygota</taxon>
        <taxon>Neoptera</taxon>
        <taxon>Paraneoptera</taxon>
        <taxon>Hemiptera</taxon>
        <taxon>Heteroptera</taxon>
        <taxon>Panheteroptera</taxon>
        <taxon>Cimicomorpha</taxon>
        <taxon>Miridae</taxon>
        <taxon>Mirini</taxon>
        <taxon>Lygus</taxon>
    </lineage>
</organism>
<dbReference type="FunFam" id="3.40.50.11660:FF:000002">
    <property type="entry name" value="Alpha-(1,3)-fucosyltransferase"/>
    <property type="match status" value="1"/>
</dbReference>
<feature type="domain" description="Fucosyltransferase C-terminal" evidence="12">
    <location>
        <begin position="172"/>
        <end position="362"/>
    </location>
</feature>
<dbReference type="Pfam" id="PF00852">
    <property type="entry name" value="Glyco_transf_10"/>
    <property type="match status" value="1"/>
</dbReference>
<evidence type="ECO:0000256" key="3">
    <source>
        <dbReference type="ARBA" id="ARBA00008919"/>
    </source>
</evidence>
<evidence type="ECO:0000259" key="13">
    <source>
        <dbReference type="Pfam" id="PF17039"/>
    </source>
</evidence>
<keyword evidence="6 11" id="KW-0812">Transmembrane</keyword>
<gene>
    <name evidence="14" type="primary">FUT10_0</name>
    <name evidence="14" type="ORF">g.55806</name>
</gene>
<keyword evidence="4 11" id="KW-0328">Glycosyltransferase</keyword>
<dbReference type="GO" id="GO:0032580">
    <property type="term" value="C:Golgi cisterna membrane"/>
    <property type="evidence" value="ECO:0007669"/>
    <property type="project" value="UniProtKB-SubCell"/>
</dbReference>
<dbReference type="PANTHER" id="PTHR11929:SF194">
    <property type="entry name" value="ALPHA-(1,3)-FUCOSYLTRANSFERASE 10"/>
    <property type="match status" value="1"/>
</dbReference>
<dbReference type="UniPathway" id="UPA00378"/>
<reference evidence="14" key="1">
    <citation type="journal article" date="2016" name="Gigascience">
        <title>De novo construction of an expanded transcriptome assembly for the western tarnished plant bug, Lygus hesperus.</title>
        <authorList>
            <person name="Tassone E.E."/>
            <person name="Geib S.M."/>
            <person name="Hall B."/>
            <person name="Fabrick J.A."/>
            <person name="Brent C.S."/>
            <person name="Hull J.J."/>
        </authorList>
    </citation>
    <scope>NUCLEOTIDE SEQUENCE</scope>
</reference>
<comment type="pathway">
    <text evidence="2">Protein modification; protein glycosylation.</text>
</comment>
<keyword evidence="8 11" id="KW-1133">Transmembrane helix</keyword>
<evidence type="ECO:0000256" key="11">
    <source>
        <dbReference type="RuleBase" id="RU003832"/>
    </source>
</evidence>
<comment type="subcellular location">
    <subcellularLocation>
        <location evidence="1 11">Golgi apparatus</location>
        <location evidence="1 11">Golgi stack membrane</location>
        <topology evidence="1 11">Single-pass type II membrane protein</topology>
    </subcellularLocation>
</comment>
<evidence type="ECO:0000256" key="6">
    <source>
        <dbReference type="ARBA" id="ARBA00022692"/>
    </source>
</evidence>
<dbReference type="SUPFAM" id="SSF53756">
    <property type="entry name" value="UDP-Glycosyltransferase/glycogen phosphorylase"/>
    <property type="match status" value="1"/>
</dbReference>
<dbReference type="Pfam" id="PF17039">
    <property type="entry name" value="Glyco_tran_10_N"/>
    <property type="match status" value="1"/>
</dbReference>
<dbReference type="EMBL" id="GDHC01017067">
    <property type="protein sequence ID" value="JAQ01562.1"/>
    <property type="molecule type" value="Transcribed_RNA"/>
</dbReference>
<sequence>MPRRIVYIFLCLFGIFLFSHLMIYQLLQDEEETSTEGFNPDAVAILLWWTPFMPQERNKTCEKCKCLLTADRKYLAHPHLKAVLFYGSSVDPDDMPPRGSAVWGLFHEESPRNVPLLSHAATLSLFNYSSTFSRHSNLPLTLQFLPSLHLLTSKRFFKTNQEKQNFRSSLGLVMYLQSDCSTPNNRDSYVAELMKYVQVDSYGACLNNRNISIDLKEPLETMMSDSLMELVSQYKFSIAIENAICDDYITEKLWRPLIVGSVPLYIGSPSVKDWLPNSGTVILPVDFKSPEELSKHLLYLDSNEDAYNNYLTHKLEGTVTNLLLKESFIPLWPDDSLGVIDDFECLMCQKIHSSNSEQSIVSTAHYDCPQPTSILSGKHNASNWWHSDYTRSACEATAFRDFIISKNNIHDKFSSNYKSIENC</sequence>
<evidence type="ECO:0000256" key="5">
    <source>
        <dbReference type="ARBA" id="ARBA00022679"/>
    </source>
</evidence>
<dbReference type="EC" id="2.4.1.-" evidence="11"/>